<feature type="domain" description="PDEase" evidence="5">
    <location>
        <begin position="773"/>
        <end position="1116"/>
    </location>
</feature>
<dbReference type="InterPro" id="IPR003018">
    <property type="entry name" value="GAF"/>
</dbReference>
<dbReference type="VEuPathDB" id="TrichDB:TRFO_14305"/>
<dbReference type="InterPro" id="IPR036971">
    <property type="entry name" value="PDEase_catalytic_dom_sf"/>
</dbReference>
<dbReference type="RefSeq" id="XP_068368395.1">
    <property type="nucleotide sequence ID" value="XM_068497737.1"/>
</dbReference>
<dbReference type="InterPro" id="IPR002073">
    <property type="entry name" value="PDEase_catalytic_dom"/>
</dbReference>
<feature type="compositionally biased region" description="Low complexity" evidence="4">
    <location>
        <begin position="701"/>
        <end position="711"/>
    </location>
</feature>
<feature type="region of interest" description="Disordered" evidence="4">
    <location>
        <begin position="693"/>
        <end position="717"/>
    </location>
</feature>
<organism evidence="6 7">
    <name type="scientific">Tritrichomonas foetus</name>
    <dbReference type="NCBI Taxonomy" id="1144522"/>
    <lineage>
        <taxon>Eukaryota</taxon>
        <taxon>Metamonada</taxon>
        <taxon>Parabasalia</taxon>
        <taxon>Tritrichomonadida</taxon>
        <taxon>Tritrichomonadidae</taxon>
        <taxon>Tritrichomonas</taxon>
    </lineage>
</organism>
<dbReference type="AlphaFoldDB" id="A0A1J4KVJ5"/>
<keyword evidence="7" id="KW-1185">Reference proteome</keyword>
<dbReference type="InterPro" id="IPR029016">
    <property type="entry name" value="GAF-like_dom_sf"/>
</dbReference>
<feature type="compositionally biased region" description="Basic and acidic residues" evidence="4">
    <location>
        <begin position="1201"/>
        <end position="1212"/>
    </location>
</feature>
<dbReference type="GO" id="GO:0007165">
    <property type="term" value="P:signal transduction"/>
    <property type="evidence" value="ECO:0007669"/>
    <property type="project" value="InterPro"/>
</dbReference>
<dbReference type="GO" id="GO:0046872">
    <property type="term" value="F:metal ion binding"/>
    <property type="evidence" value="ECO:0007669"/>
    <property type="project" value="UniProtKB-KW"/>
</dbReference>
<dbReference type="SMART" id="SM00065">
    <property type="entry name" value="GAF"/>
    <property type="match status" value="1"/>
</dbReference>
<dbReference type="SUPFAM" id="SSF109604">
    <property type="entry name" value="HD-domain/PDEase-like"/>
    <property type="match status" value="1"/>
</dbReference>
<feature type="region of interest" description="Disordered" evidence="4">
    <location>
        <begin position="1143"/>
        <end position="1212"/>
    </location>
</feature>
<keyword evidence="3" id="KW-0175">Coiled coil</keyword>
<keyword evidence="1" id="KW-0479">Metal-binding</keyword>
<evidence type="ECO:0000256" key="1">
    <source>
        <dbReference type="ARBA" id="ARBA00022723"/>
    </source>
</evidence>
<gene>
    <name evidence="6" type="ORF">TRFO_14305</name>
</gene>
<accession>A0A1J4KVJ5</accession>
<dbReference type="Proteomes" id="UP000179807">
    <property type="component" value="Unassembled WGS sequence"/>
</dbReference>
<keyword evidence="2" id="KW-0378">Hydrolase</keyword>
<dbReference type="Gene3D" id="1.10.1300.10">
    <property type="entry name" value="3'5'-cyclic nucleotide phosphodiesterase, catalytic domain"/>
    <property type="match status" value="1"/>
</dbReference>
<protein>
    <recommendedName>
        <fullName evidence="5">PDEase domain-containing protein</fullName>
    </recommendedName>
</protein>
<proteinExistence type="predicted"/>
<feature type="coiled-coil region" evidence="3">
    <location>
        <begin position="1111"/>
        <end position="1142"/>
    </location>
</feature>
<evidence type="ECO:0000313" key="6">
    <source>
        <dbReference type="EMBL" id="OHT15259.1"/>
    </source>
</evidence>
<evidence type="ECO:0000313" key="7">
    <source>
        <dbReference type="Proteomes" id="UP000179807"/>
    </source>
</evidence>
<reference evidence="6" key="1">
    <citation type="submission" date="2016-10" db="EMBL/GenBank/DDBJ databases">
        <authorList>
            <person name="Benchimol M."/>
            <person name="Almeida L.G."/>
            <person name="Vasconcelos A.T."/>
            <person name="Perreira-Neves A."/>
            <person name="Rosa I.A."/>
            <person name="Tasca T."/>
            <person name="Bogo M.R."/>
            <person name="de Souza W."/>
        </authorList>
    </citation>
    <scope>NUCLEOTIDE SEQUENCE [LARGE SCALE GENOMIC DNA]</scope>
    <source>
        <strain evidence="6">K</strain>
    </source>
</reference>
<dbReference type="OrthoDB" id="546632at2759"/>
<dbReference type="GO" id="GO:0004114">
    <property type="term" value="F:3',5'-cyclic-nucleotide phosphodiesterase activity"/>
    <property type="evidence" value="ECO:0007669"/>
    <property type="project" value="InterPro"/>
</dbReference>
<dbReference type="Pfam" id="PF00233">
    <property type="entry name" value="PDEase_I"/>
    <property type="match status" value="1"/>
</dbReference>
<name>A0A1J4KVJ5_9EUKA</name>
<dbReference type="PROSITE" id="PS51845">
    <property type="entry name" value="PDEASE_I_2"/>
    <property type="match status" value="1"/>
</dbReference>
<evidence type="ECO:0000259" key="5">
    <source>
        <dbReference type="PROSITE" id="PS51845"/>
    </source>
</evidence>
<dbReference type="Pfam" id="PF01590">
    <property type="entry name" value="GAF"/>
    <property type="match status" value="1"/>
</dbReference>
<feature type="compositionally biased region" description="Polar residues" evidence="4">
    <location>
        <begin position="1151"/>
        <end position="1173"/>
    </location>
</feature>
<dbReference type="SUPFAM" id="SSF55781">
    <property type="entry name" value="GAF domain-like"/>
    <property type="match status" value="2"/>
</dbReference>
<dbReference type="Gene3D" id="3.30.450.40">
    <property type="match status" value="1"/>
</dbReference>
<evidence type="ECO:0000256" key="3">
    <source>
        <dbReference type="SAM" id="Coils"/>
    </source>
</evidence>
<comment type="caution">
    <text evidence="6">The sequence shown here is derived from an EMBL/GenBank/DDBJ whole genome shotgun (WGS) entry which is preliminary data.</text>
</comment>
<dbReference type="EMBL" id="MLAK01000250">
    <property type="protein sequence ID" value="OHT15259.1"/>
    <property type="molecule type" value="Genomic_DNA"/>
</dbReference>
<dbReference type="GeneID" id="94832441"/>
<dbReference type="PANTHER" id="PTHR11347">
    <property type="entry name" value="CYCLIC NUCLEOTIDE PHOSPHODIESTERASE"/>
    <property type="match status" value="1"/>
</dbReference>
<sequence>MKCWDRLTASQPLVIAHLQNKKPEFPKIPSIKETTKTCLSSLSKSISTVSKEMDGRLAMSRLFDEMMSKCLTKVPYRVFEKYMMKFFHTQRAVFWEMRPNSNTYLSKTLKSEVSANISLIREITFSHKPILPEMKYDPEILTQFSIQSYDHQFFIPLRYPDGSMCAIIQLSRHQNCSPFDENDSEIGEFIIKKFAIYGASLFQKERVVGLASKMSKIGPLAETVQQITETLSKTFQCTFPDIWFLQIKEAGFFRFDNQLKDFIGFYKCSAGSVSLALRSGNTSIISSHVGDLKQYLQMVDGEPSFPILMSSCEFGGRIWCVVLRGERIIGPYTKDDQSRLSSIIPFIARSLSFSGGFIRENETEEKRAQNAKTHMLSYASLITQTLDEYELIKIVREKGADLLNSKICRILIADHPNNKLLCDFNSNNLNHQKHYLNFGFGGASILTQKGIISSDPEKDPRFDRDIDVGQAQKSIKVRNLLVVPVFGNQNIAIGSIIVLNKNHGDFNESDQHKLSTLAIFIGIALNNAKSYHSALLVTHRIKSLLQKPVINYKLPLKESINDVLNQICKSVNATRSTLFITKNNNQLYEYTTVDEKDKNDDKSYLHSNNQKKSNKNLKFDLNQFNLNAHTIDHALSALRNKDVSSFVICDHQKTRRAADPNADVIDVYSSRDHDSTITGYIYAVPLFDSPNIHNNNEKYNDNNNNDGNNSDMNDKDYNDESNIVGVLEFSFNSSGNPGETELLETFAKFASFSFDIQFIKEINLIKEEQSILCQIIDEHELDRIITPEKMKLQIDPDQIQLFDLNFIVPGNSEPDLIKIIFHIFDQFNLKQEFEITNQVLFSFILRLSQGYKEIPYFNWNHAISTCLYLSVFLIKGNFDNSFNKIDILCMIISTLAHDVGHDGFESLNNGVIKNENNVLDVSEQTNPVFILYKNQNVLEMTHCKKLIKILSKESCNILKCFKGVTLNKIWKTLTQLILDTNMKKHLDLIEKYENLNKDEHFSLTSNDHKILLMTLLLKCADLGDLLKEPDYINDISSFICEEFFIQGPIEIVLGMEYTHEDHTRENLDKENSQLGFFKFIAFPLFDAVCEYVPNLKYIREILINNLEKWSVKDAQRRVEQAKQREEENVNEINKMTKELNIEKSEIDDKTGNQTENGNQEVPTITSENAYSNENETENQEIDNEKSEVHSGNEIPNMMGNENDHNHDKVIEE</sequence>
<evidence type="ECO:0000256" key="2">
    <source>
        <dbReference type="ARBA" id="ARBA00022801"/>
    </source>
</evidence>
<evidence type="ECO:0000256" key="4">
    <source>
        <dbReference type="SAM" id="MobiDB-lite"/>
    </source>
</evidence>